<feature type="compositionally biased region" description="Polar residues" evidence="4">
    <location>
        <begin position="887"/>
        <end position="899"/>
    </location>
</feature>
<dbReference type="STRING" id="4829.A0A163J9W4"/>
<feature type="region of interest" description="Disordered" evidence="4">
    <location>
        <begin position="884"/>
        <end position="926"/>
    </location>
</feature>
<dbReference type="InterPro" id="IPR019734">
    <property type="entry name" value="TPR_rpt"/>
</dbReference>
<protein>
    <submittedName>
        <fullName evidence="5">Uncharacterized protein</fullName>
    </submittedName>
</protein>
<feature type="compositionally biased region" description="Low complexity" evidence="4">
    <location>
        <begin position="730"/>
        <end position="742"/>
    </location>
</feature>
<feature type="region of interest" description="Disordered" evidence="4">
    <location>
        <begin position="952"/>
        <end position="976"/>
    </location>
</feature>
<dbReference type="EMBL" id="LT552047">
    <property type="protein sequence ID" value="SAL97962.1"/>
    <property type="molecule type" value="Genomic_DNA"/>
</dbReference>
<sequence length="1145" mass="128231">MDPRVETSRGELDLARCRAQWSAVPNLAYRFKKLNPNESVLEETSNLEVQLIQLINQIRGQHYSEQQTDSPLTIDKHIQDTIYGRDTPHQVTLPIRLAPTQVASLQHELERIVQNHSTATTLVTADERQAQLTRIILARVYFESGQYEKALESLQNLALRLEDVDTGYGFVLLIQARVIKGICFELTGQEKEALETFEAVWSAMESHLNESGSALAYWIEDGLYRAIMLSLRTSASVDLTFKFMRAYSQLSSSHWSSQWRNQKRWIIFKLYTDYLVNTYQDETYPIQIKITGQIDNDDTKQQAAFHELFVLMNRCRAVMRSYASKLTLAIINDYVVEFVDIMIKAHDIIGWGEISHIRRVQQFLYQAESLTFNSPSIFRSLFYTLLRLGQFEEAKYAFRTYMELVGLPDVDKTNESGIEVTPQSGSLTLTNKVEMIIAKLKRMRLESNKKDTDSMAQPSNETVLHVIRILLAATQLWGREYNQGKQAVMTADLAVGLADIMDDDDDSDTADIGRGDASGDAIVVECHRARGVSYGLLASQSEDPDLRSQHQKEAIMSLEIAVTLDNTSWESHYELAFQQFQARDLLSASASITRSLQLNKSYLPSWHLLALLYSCPQVEKLPEALQTLELAVGETLIMENNDTIINLSSAGLPVMSWTGEKNCRDVLVAAESVINIHLSQLACMAKLEGPDSVLPELADLFTLYNVMTTHLGITDLMEMEQSHLFSGAASSSARSSISQQSQRNYGRKVSRPEIKSITTINSPVVNSASSPAGPRANGRAQQQVTPPSSLDDLEEPGTPSPSNTTNATITNVTMADESEAPSFVRRRRSGGSLTSFSSNPALIENIKSHTPSTPTRAPVYNGLPDAKVNVVRRGSQSLKKSLYHMESSLSRRNSNSVASNGMAPKTSDEKTAPSTTPKTNGSTSSQFSLASLLTPSLSMASMRSHVTGRSSSYVSAFGSNTSPTDQQQQQPPTNPFLYRQRDRWNALLMKLWLFATETYIQAGYLEEANKAMMEMETLGAGEPDTWHQMGMICLHAATKGQRYFYDMALEAFKKALTLDEDHVASHVEMANVFLQLGEWEMAESLLERTTRSFGWDHARAWYLLGLVYQNRHSLDRAKECFLYALELEDTCAATMPLKMLPRFVG</sequence>
<feature type="repeat" description="TPR" evidence="3">
    <location>
        <begin position="1098"/>
        <end position="1131"/>
    </location>
</feature>
<dbReference type="PROSITE" id="PS50005">
    <property type="entry name" value="TPR"/>
    <property type="match status" value="1"/>
</dbReference>
<evidence type="ECO:0000256" key="1">
    <source>
        <dbReference type="ARBA" id="ARBA00002550"/>
    </source>
</evidence>
<evidence type="ECO:0000313" key="5">
    <source>
        <dbReference type="EMBL" id="SAL97962.1"/>
    </source>
</evidence>
<dbReference type="SUPFAM" id="SSF48452">
    <property type="entry name" value="TPR-like"/>
    <property type="match status" value="2"/>
</dbReference>
<proteinExistence type="inferred from homology"/>
<keyword evidence="3" id="KW-0802">TPR repeat</keyword>
<comment type="function">
    <text evidence="1">Involved in endocytosis.</text>
</comment>
<evidence type="ECO:0000313" key="6">
    <source>
        <dbReference type="Proteomes" id="UP000078561"/>
    </source>
</evidence>
<dbReference type="PANTHER" id="PTHR23083">
    <property type="entry name" value="TETRATRICOPEPTIDE REPEAT PROTEIN, TPR"/>
    <property type="match status" value="1"/>
</dbReference>
<feature type="compositionally biased region" description="Polar residues" evidence="4">
    <location>
        <begin position="912"/>
        <end position="926"/>
    </location>
</feature>
<dbReference type="OrthoDB" id="29013at2759"/>
<organism evidence="5">
    <name type="scientific">Absidia glauca</name>
    <name type="common">Pin mould</name>
    <dbReference type="NCBI Taxonomy" id="4829"/>
    <lineage>
        <taxon>Eukaryota</taxon>
        <taxon>Fungi</taxon>
        <taxon>Fungi incertae sedis</taxon>
        <taxon>Mucoromycota</taxon>
        <taxon>Mucoromycotina</taxon>
        <taxon>Mucoromycetes</taxon>
        <taxon>Mucorales</taxon>
        <taxon>Cunninghamellaceae</taxon>
        <taxon>Absidia</taxon>
    </lineage>
</organism>
<feature type="region of interest" description="Disordered" evidence="4">
    <location>
        <begin position="730"/>
        <end position="838"/>
    </location>
</feature>
<dbReference type="Pfam" id="PF14559">
    <property type="entry name" value="TPR_19"/>
    <property type="match status" value="1"/>
</dbReference>
<dbReference type="InParanoid" id="A0A163J9W4"/>
<reference evidence="5" key="1">
    <citation type="submission" date="2016-04" db="EMBL/GenBank/DDBJ databases">
        <authorList>
            <person name="Evans L.H."/>
            <person name="Alamgir A."/>
            <person name="Owens N."/>
            <person name="Weber N.D."/>
            <person name="Virtaneva K."/>
            <person name="Barbian K."/>
            <person name="Babar A."/>
            <person name="Rosenke K."/>
        </authorList>
    </citation>
    <scope>NUCLEOTIDE SEQUENCE [LARGE SCALE GENOMIC DNA]</scope>
    <source>
        <strain evidence="5">CBS 101.48</strain>
    </source>
</reference>
<dbReference type="InterPro" id="IPR051722">
    <property type="entry name" value="Endocytosis_PI4K-reg_protein"/>
</dbReference>
<dbReference type="AlphaFoldDB" id="A0A163J9W4"/>
<dbReference type="PANTHER" id="PTHR23083:SF464">
    <property type="entry name" value="TETRATRICOPEPTIDE REPEAT DOMAIN 7, ISOFORM A"/>
    <property type="match status" value="1"/>
</dbReference>
<dbReference type="Proteomes" id="UP000078561">
    <property type="component" value="Unassembled WGS sequence"/>
</dbReference>
<gene>
    <name evidence="5" type="primary">ABSGL_03489.1 scaffold 4609</name>
</gene>
<feature type="compositionally biased region" description="Polar residues" evidence="4">
    <location>
        <begin position="779"/>
        <end position="788"/>
    </location>
</feature>
<name>A0A163J9W4_ABSGL</name>
<evidence type="ECO:0000256" key="3">
    <source>
        <dbReference type="PROSITE-ProRule" id="PRU00339"/>
    </source>
</evidence>
<keyword evidence="6" id="KW-1185">Reference proteome</keyword>
<evidence type="ECO:0000256" key="4">
    <source>
        <dbReference type="SAM" id="MobiDB-lite"/>
    </source>
</evidence>
<evidence type="ECO:0000256" key="2">
    <source>
        <dbReference type="ARBA" id="ARBA00038251"/>
    </source>
</evidence>
<comment type="similarity">
    <text evidence="2">Belongs to the YPP1 family.</text>
</comment>
<feature type="compositionally biased region" description="Polar residues" evidence="4">
    <location>
        <begin position="800"/>
        <end position="813"/>
    </location>
</feature>
<feature type="compositionally biased region" description="Polar residues" evidence="4">
    <location>
        <begin position="756"/>
        <end position="770"/>
    </location>
</feature>
<feature type="compositionally biased region" description="Low complexity" evidence="4">
    <location>
        <begin position="959"/>
        <end position="971"/>
    </location>
</feature>
<dbReference type="InterPro" id="IPR011990">
    <property type="entry name" value="TPR-like_helical_dom_sf"/>
</dbReference>
<dbReference type="SMART" id="SM00028">
    <property type="entry name" value="TPR"/>
    <property type="match status" value="6"/>
</dbReference>
<dbReference type="OMA" id="ARCRAQW"/>
<dbReference type="Gene3D" id="1.25.40.10">
    <property type="entry name" value="Tetratricopeptide repeat domain"/>
    <property type="match status" value="2"/>
</dbReference>
<accession>A0A163J9W4</accession>